<comment type="caution">
    <text evidence="1">The sequence shown here is derived from an EMBL/GenBank/DDBJ whole genome shotgun (WGS) entry which is preliminary data.</text>
</comment>
<dbReference type="OrthoDB" id="893392at2"/>
<dbReference type="EMBL" id="QRGR01000014">
    <property type="protein sequence ID" value="RDV14487.1"/>
    <property type="molecule type" value="Genomic_DNA"/>
</dbReference>
<dbReference type="AlphaFoldDB" id="A0A3D8LAT4"/>
<protein>
    <submittedName>
        <fullName evidence="1">Uncharacterized protein</fullName>
    </submittedName>
</protein>
<organism evidence="1 2">
    <name type="scientific">Pontibacter diazotrophicus</name>
    <dbReference type="NCBI Taxonomy" id="1400979"/>
    <lineage>
        <taxon>Bacteria</taxon>
        <taxon>Pseudomonadati</taxon>
        <taxon>Bacteroidota</taxon>
        <taxon>Cytophagia</taxon>
        <taxon>Cytophagales</taxon>
        <taxon>Hymenobacteraceae</taxon>
        <taxon>Pontibacter</taxon>
    </lineage>
</organism>
<gene>
    <name evidence="1" type="ORF">DXT99_13865</name>
</gene>
<evidence type="ECO:0000313" key="1">
    <source>
        <dbReference type="EMBL" id="RDV14487.1"/>
    </source>
</evidence>
<name>A0A3D8LAT4_9BACT</name>
<accession>A0A3D8LAT4</accession>
<dbReference type="RefSeq" id="WP_115566167.1">
    <property type="nucleotide sequence ID" value="NZ_QRGR01000014.1"/>
</dbReference>
<keyword evidence="2" id="KW-1185">Reference proteome</keyword>
<evidence type="ECO:0000313" key="2">
    <source>
        <dbReference type="Proteomes" id="UP000256708"/>
    </source>
</evidence>
<dbReference type="Proteomes" id="UP000256708">
    <property type="component" value="Unassembled WGS sequence"/>
</dbReference>
<sequence>MRVTGNIRQIKNSRDSRNKDIAVHLNTVEYITHKKDGKYYQAFDFVEELDTPLVITGDCLALIPSKQAEEGEYAFHVFDKVGEEYQLNENKALLLTLDYDYDANVAILTSATYTITVSNEDFKEIKSERNKARKQKQGKGRKNR</sequence>
<reference evidence="2" key="1">
    <citation type="submission" date="2018-08" db="EMBL/GenBank/DDBJ databases">
        <authorList>
            <person name="Liu Z.-W."/>
            <person name="Du Z.-J."/>
        </authorList>
    </citation>
    <scope>NUCLEOTIDE SEQUENCE [LARGE SCALE GENOMIC DNA]</scope>
    <source>
        <strain evidence="2">H4X</strain>
    </source>
</reference>
<proteinExistence type="predicted"/>